<dbReference type="RefSeq" id="WP_262713440.1">
    <property type="nucleotide sequence ID" value="NZ_VNHX01000013.1"/>
</dbReference>
<reference evidence="2 3" key="1">
    <citation type="submission" date="2019-07" db="EMBL/GenBank/DDBJ databases">
        <title>Genomic Encyclopedia of Archaeal and Bacterial Type Strains, Phase II (KMG-II): from individual species to whole genera.</title>
        <authorList>
            <person name="Goeker M."/>
        </authorList>
    </citation>
    <scope>NUCLEOTIDE SEQUENCE [LARGE SCALE GENOMIC DNA]</scope>
    <source>
        <strain evidence="2 3">DSM 18850</strain>
    </source>
</reference>
<comment type="caution">
    <text evidence="2">The sequence shown here is derived from an EMBL/GenBank/DDBJ whole genome shotgun (WGS) entry which is preliminary data.</text>
</comment>
<dbReference type="EMBL" id="VNHX01000013">
    <property type="protein sequence ID" value="TYP94133.1"/>
    <property type="molecule type" value="Genomic_DNA"/>
</dbReference>
<name>A0A5S5DDL4_9SPHI</name>
<organism evidence="2 3">
    <name type="scientific">Sphingobacterium allocomposti</name>
    <dbReference type="NCBI Taxonomy" id="415956"/>
    <lineage>
        <taxon>Bacteria</taxon>
        <taxon>Pseudomonadati</taxon>
        <taxon>Bacteroidota</taxon>
        <taxon>Sphingobacteriia</taxon>
        <taxon>Sphingobacteriales</taxon>
        <taxon>Sphingobacteriaceae</taxon>
        <taxon>Sphingobacterium</taxon>
    </lineage>
</organism>
<dbReference type="AlphaFoldDB" id="A0A5S5DDL4"/>
<sequence length="43" mass="4786">MVETNAVKQRLDRTRKIFGEYKEKAGERGSIGSTSEEGPGIFL</sequence>
<evidence type="ECO:0000313" key="3">
    <source>
        <dbReference type="Proteomes" id="UP000325105"/>
    </source>
</evidence>
<accession>A0A5S5DDL4</accession>
<feature type="region of interest" description="Disordered" evidence="1">
    <location>
        <begin position="24"/>
        <end position="43"/>
    </location>
</feature>
<evidence type="ECO:0000256" key="1">
    <source>
        <dbReference type="SAM" id="MobiDB-lite"/>
    </source>
</evidence>
<protein>
    <submittedName>
        <fullName evidence="2">Uncharacterized protein</fullName>
    </submittedName>
</protein>
<evidence type="ECO:0000313" key="2">
    <source>
        <dbReference type="EMBL" id="TYP94133.1"/>
    </source>
</evidence>
<gene>
    <name evidence="2" type="ORF">BC792_1131</name>
</gene>
<proteinExistence type="predicted"/>
<keyword evidence="3" id="KW-1185">Reference proteome</keyword>
<dbReference type="Proteomes" id="UP000325105">
    <property type="component" value="Unassembled WGS sequence"/>
</dbReference>